<reference evidence="1 2" key="1">
    <citation type="submission" date="2015-01" db="EMBL/GenBank/DDBJ databases">
        <title>The Genome Sequence of Exophiala spinifera CBS89968.</title>
        <authorList>
            <consortium name="The Broad Institute Genomics Platform"/>
            <person name="Cuomo C."/>
            <person name="de Hoog S."/>
            <person name="Gorbushina A."/>
            <person name="Stielow B."/>
            <person name="Teixiera M."/>
            <person name="Abouelleil A."/>
            <person name="Chapman S.B."/>
            <person name="Priest M."/>
            <person name="Young S.K."/>
            <person name="Wortman J."/>
            <person name="Nusbaum C."/>
            <person name="Birren B."/>
        </authorList>
    </citation>
    <scope>NUCLEOTIDE SEQUENCE [LARGE SCALE GENOMIC DNA]</scope>
    <source>
        <strain evidence="1 2">CBS 89968</strain>
    </source>
</reference>
<dbReference type="PANTHER" id="PTHR38791">
    <property type="entry name" value="ZN(II)2CYS6 TRANSCRIPTION FACTOR (EUROFUNG)-RELATED-RELATED"/>
    <property type="match status" value="1"/>
</dbReference>
<gene>
    <name evidence="1" type="ORF">PV08_06605</name>
</gene>
<dbReference type="PANTHER" id="PTHR38791:SF13">
    <property type="entry name" value="ZN(2)-C6 FUNGAL-TYPE DOMAIN-CONTAINING PROTEIN"/>
    <property type="match status" value="1"/>
</dbReference>
<dbReference type="HOGENOM" id="CLU_042813_0_0_1"/>
<organism evidence="1 2">
    <name type="scientific">Exophiala spinifera</name>
    <dbReference type="NCBI Taxonomy" id="91928"/>
    <lineage>
        <taxon>Eukaryota</taxon>
        <taxon>Fungi</taxon>
        <taxon>Dikarya</taxon>
        <taxon>Ascomycota</taxon>
        <taxon>Pezizomycotina</taxon>
        <taxon>Eurotiomycetes</taxon>
        <taxon>Chaetothyriomycetidae</taxon>
        <taxon>Chaetothyriales</taxon>
        <taxon>Herpotrichiellaceae</taxon>
        <taxon>Exophiala</taxon>
    </lineage>
</organism>
<dbReference type="EMBL" id="KN847496">
    <property type="protein sequence ID" value="KIW13825.1"/>
    <property type="molecule type" value="Genomic_DNA"/>
</dbReference>
<sequence>MRVDQFATFSIHVENLYASGKAQRPRGPRSSLTMVRPQINIQACALAFYIRHYIEPTEKQPLLATCVAESLLAWRKSSRHSTCRIVDGGLSSLALAVFARTQKSESAAAEASSAYHRLLGMTRGRIGTIGPDTHQSHVEACLLAVLMMGRYEGAMHHPGMIISPTRDSFMALRSWLHHDGALAILQMWNDYLSHSNKASCIIKHTRRGLTLSALLRGFPLADWLLDGERFGEVGLDLDYDRILVPVVNLRYTAKQLLEQGADADEHTIDELDAQAKSLDVMLEDFATKIPFPESRRRFYLLEQAKTWSWPRKHFFSPFVTMYKDQGYAALWALYFAARILVNSTRLKILRAHSHTPEANGSAAAHSEKRAECLTTIQLMVTELASVTPFVLDRVESTDPTARCGWSSLRVNIDEPVKPHLATLMVWPLSVAGSIEGVDVDRQRWFRSELSEVGRIVGDGILQCAETEHWAVL</sequence>
<dbReference type="STRING" id="91928.A0A0D2B545"/>
<evidence type="ECO:0000313" key="1">
    <source>
        <dbReference type="EMBL" id="KIW13825.1"/>
    </source>
</evidence>
<accession>A0A0D2B545</accession>
<dbReference type="InterPro" id="IPR053175">
    <property type="entry name" value="DHMBA_Reg_Transcription_Factor"/>
</dbReference>
<protein>
    <recommendedName>
        <fullName evidence="3">Transcription factor domain-containing protein</fullName>
    </recommendedName>
</protein>
<name>A0A0D2B545_9EURO</name>
<keyword evidence="2" id="KW-1185">Reference proteome</keyword>
<dbReference type="GeneID" id="27333688"/>
<dbReference type="AlphaFoldDB" id="A0A0D2B545"/>
<dbReference type="RefSeq" id="XP_016234041.1">
    <property type="nucleotide sequence ID" value="XM_016380939.1"/>
</dbReference>
<dbReference type="OrthoDB" id="2991872at2759"/>
<dbReference type="VEuPathDB" id="FungiDB:PV08_06605"/>
<dbReference type="Proteomes" id="UP000053328">
    <property type="component" value="Unassembled WGS sequence"/>
</dbReference>
<evidence type="ECO:0000313" key="2">
    <source>
        <dbReference type="Proteomes" id="UP000053328"/>
    </source>
</evidence>
<proteinExistence type="predicted"/>
<evidence type="ECO:0008006" key="3">
    <source>
        <dbReference type="Google" id="ProtNLM"/>
    </source>
</evidence>